<protein>
    <submittedName>
        <fullName evidence="2">Transcriptional regulator MarR family</fullName>
    </submittedName>
</protein>
<dbReference type="Pfam" id="PF01047">
    <property type="entry name" value="MarR"/>
    <property type="match status" value="1"/>
</dbReference>
<reference evidence="2 3" key="1">
    <citation type="journal article" date="2013" name="Biodegradation">
        <title>Quantitative proteomic analysis of ibuprofen-degrading Patulibacter sp. strain I11.</title>
        <authorList>
            <person name="Almeida B."/>
            <person name="Kjeldal H."/>
            <person name="Lolas I."/>
            <person name="Knudsen A.D."/>
            <person name="Carvalho G."/>
            <person name="Nielsen K.L."/>
            <person name="Barreto Crespo M.T."/>
            <person name="Stensballe A."/>
            <person name="Nielsen J.L."/>
        </authorList>
    </citation>
    <scope>NUCLEOTIDE SEQUENCE [LARGE SCALE GENOMIC DNA]</scope>
    <source>
        <strain evidence="2 3">I11</strain>
    </source>
</reference>
<evidence type="ECO:0000313" key="2">
    <source>
        <dbReference type="EMBL" id="EHN11236.1"/>
    </source>
</evidence>
<dbReference type="InterPro" id="IPR036390">
    <property type="entry name" value="WH_DNA-bd_sf"/>
</dbReference>
<dbReference type="EMBL" id="AGUD01000129">
    <property type="protein sequence ID" value="EHN11236.1"/>
    <property type="molecule type" value="Genomic_DNA"/>
</dbReference>
<dbReference type="SUPFAM" id="SSF46785">
    <property type="entry name" value="Winged helix' DNA-binding domain"/>
    <property type="match status" value="1"/>
</dbReference>
<dbReference type="SMART" id="SM00347">
    <property type="entry name" value="HTH_MARR"/>
    <property type="match status" value="1"/>
</dbReference>
<evidence type="ECO:0000313" key="3">
    <source>
        <dbReference type="Proteomes" id="UP000005143"/>
    </source>
</evidence>
<dbReference type="OrthoDB" id="5195026at2"/>
<dbReference type="PROSITE" id="PS50995">
    <property type="entry name" value="HTH_MARR_2"/>
    <property type="match status" value="1"/>
</dbReference>
<comment type="caution">
    <text evidence="2">The sequence shown here is derived from an EMBL/GenBank/DDBJ whole genome shotgun (WGS) entry which is preliminary data.</text>
</comment>
<keyword evidence="3" id="KW-1185">Reference proteome</keyword>
<dbReference type="RefSeq" id="WP_007573829.1">
    <property type="nucleotide sequence ID" value="NZ_AGUD01000129.1"/>
</dbReference>
<dbReference type="GO" id="GO:0003700">
    <property type="term" value="F:DNA-binding transcription factor activity"/>
    <property type="evidence" value="ECO:0007669"/>
    <property type="project" value="InterPro"/>
</dbReference>
<dbReference type="PANTHER" id="PTHR33164">
    <property type="entry name" value="TRANSCRIPTIONAL REGULATOR, MARR FAMILY"/>
    <property type="match status" value="1"/>
</dbReference>
<accession>H0E507</accession>
<dbReference type="InterPro" id="IPR039422">
    <property type="entry name" value="MarR/SlyA-like"/>
</dbReference>
<dbReference type="PANTHER" id="PTHR33164:SF99">
    <property type="entry name" value="MARR FAMILY REGULATORY PROTEIN"/>
    <property type="match status" value="1"/>
</dbReference>
<dbReference type="Gene3D" id="1.10.10.10">
    <property type="entry name" value="Winged helix-like DNA-binding domain superfamily/Winged helix DNA-binding domain"/>
    <property type="match status" value="1"/>
</dbReference>
<sequence length="127" mass="14089">MSDDPTVQAWRRLLAQHAAATCALDRELGDLHGLSVSEFEVLERLVEAPEKLRIQELASEIHLSQSATTRVVARLEKDGLLCRTMCDMDRRGVYACISDDGRARYAEARPTQRRVLGEQLDGAPAAV</sequence>
<dbReference type="InterPro" id="IPR000835">
    <property type="entry name" value="HTH_MarR-typ"/>
</dbReference>
<dbReference type="InterPro" id="IPR036388">
    <property type="entry name" value="WH-like_DNA-bd_sf"/>
</dbReference>
<evidence type="ECO:0000259" key="1">
    <source>
        <dbReference type="PROSITE" id="PS50995"/>
    </source>
</evidence>
<dbReference type="AlphaFoldDB" id="H0E507"/>
<dbReference type="Proteomes" id="UP000005143">
    <property type="component" value="Unassembled WGS sequence"/>
</dbReference>
<feature type="domain" description="HTH marR-type" evidence="1">
    <location>
        <begin position="1"/>
        <end position="127"/>
    </location>
</feature>
<proteinExistence type="predicted"/>
<dbReference type="GO" id="GO:0006950">
    <property type="term" value="P:response to stress"/>
    <property type="evidence" value="ECO:0007669"/>
    <property type="project" value="TreeGrafter"/>
</dbReference>
<gene>
    <name evidence="2" type="ORF">PAI11_18920</name>
</gene>
<name>H0E507_9ACTN</name>
<organism evidence="2 3">
    <name type="scientific">Patulibacter medicamentivorans</name>
    <dbReference type="NCBI Taxonomy" id="1097667"/>
    <lineage>
        <taxon>Bacteria</taxon>
        <taxon>Bacillati</taxon>
        <taxon>Actinomycetota</taxon>
        <taxon>Thermoleophilia</taxon>
        <taxon>Solirubrobacterales</taxon>
        <taxon>Patulibacteraceae</taxon>
        <taxon>Patulibacter</taxon>
    </lineage>
</organism>